<dbReference type="Proteomes" id="UP000664859">
    <property type="component" value="Unassembled WGS sequence"/>
</dbReference>
<proteinExistence type="predicted"/>
<organism evidence="2 3">
    <name type="scientific">Tribonema minus</name>
    <dbReference type="NCBI Taxonomy" id="303371"/>
    <lineage>
        <taxon>Eukaryota</taxon>
        <taxon>Sar</taxon>
        <taxon>Stramenopiles</taxon>
        <taxon>Ochrophyta</taxon>
        <taxon>PX clade</taxon>
        <taxon>Xanthophyceae</taxon>
        <taxon>Tribonematales</taxon>
        <taxon>Tribonemataceae</taxon>
        <taxon>Tribonema</taxon>
    </lineage>
</organism>
<reference evidence="2" key="1">
    <citation type="submission" date="2021-02" db="EMBL/GenBank/DDBJ databases">
        <title>First Annotated Genome of the Yellow-green Alga Tribonema minus.</title>
        <authorList>
            <person name="Mahan K.M."/>
        </authorList>
    </citation>
    <scope>NUCLEOTIDE SEQUENCE</scope>
    <source>
        <strain evidence="2">UTEX B ZZ1240</strain>
    </source>
</reference>
<protein>
    <submittedName>
        <fullName evidence="2">Uncharacterized protein</fullName>
    </submittedName>
</protein>
<evidence type="ECO:0000313" key="2">
    <source>
        <dbReference type="EMBL" id="KAG5175646.1"/>
    </source>
</evidence>
<keyword evidence="3" id="KW-1185">Reference proteome</keyword>
<comment type="caution">
    <text evidence="2">The sequence shown here is derived from an EMBL/GenBank/DDBJ whole genome shotgun (WGS) entry which is preliminary data.</text>
</comment>
<evidence type="ECO:0000256" key="1">
    <source>
        <dbReference type="SAM" id="Coils"/>
    </source>
</evidence>
<feature type="coiled-coil region" evidence="1">
    <location>
        <begin position="244"/>
        <end position="289"/>
    </location>
</feature>
<evidence type="ECO:0000313" key="3">
    <source>
        <dbReference type="Proteomes" id="UP000664859"/>
    </source>
</evidence>
<name>A0A836C8S7_9STRA</name>
<sequence length="516" mass="52325">MQPQHRSSMLQDTDTRQLAALADQAAAQAAGRQGLAELLQKKEELEGMVLKMEAALRSSASELAEARASAALARDAAAALICAPCSTYVPPVVPVEAKDIGKQPHMPNEPSLDFPCPAAFKRRGSGKDGARSRVAELARLVEAANKQREEQNALRSDARMSCRVSETHQNAQLQAALDAPKTLADALAKDKKRADELLAATNQRKQVLEGVRQINQTRREYYKLRDSFANVNEKFDESIAFPDERERQQRRQRALDRAAQLRDEKCTAVAALRQHNAQLEETARQLHQRSTTADQTAPASAASVAAGGSAAAADGGAAAVSTAAAAAAAAAPARFEFRAVRAAGASPAAASPAKARCGRAAAAGAAASPAKARSGRKAAAAAAAAPPSVYNANAGGAAAAPALLLRAATAGAAGADAQAFPAPMLTLLEPASGAVKAAEAAAAVPRSEAAAAAPAAAAPAAPSRLRDVTEALRASGAVDVAAADSAASASQLAAGAADVGASDAEDGAGGNSCLVS</sequence>
<dbReference type="EMBL" id="JAFCMP010000547">
    <property type="protein sequence ID" value="KAG5175646.1"/>
    <property type="molecule type" value="Genomic_DNA"/>
</dbReference>
<accession>A0A836C8S7</accession>
<dbReference type="AlphaFoldDB" id="A0A836C8S7"/>
<feature type="coiled-coil region" evidence="1">
    <location>
        <begin position="127"/>
        <end position="157"/>
    </location>
</feature>
<keyword evidence="1" id="KW-0175">Coiled coil</keyword>
<gene>
    <name evidence="2" type="ORF">JKP88DRAFT_242491</name>
</gene>